<gene>
    <name evidence="1" type="ORF">J2_0026</name>
</gene>
<dbReference type="KEGG" id="vg:24725179"/>
<evidence type="ECO:0000313" key="1">
    <source>
        <dbReference type="EMBL" id="AIZ01617.1"/>
    </source>
</evidence>
<reference evidence="1 2" key="1">
    <citation type="submission" date="2014-09" db="EMBL/GenBank/DDBJ databases">
        <title>Complete genome sequences of seven Vibrio cholerae phages isolated in China.</title>
        <authorList>
            <person name="Bhandare S.G."/>
            <person name="Warry A."/>
            <person name="Emes R.D."/>
            <person name="Su J."/>
            <person name="Barrow P.A."/>
            <person name="Atterbury R.J."/>
        </authorList>
    </citation>
    <scope>NUCLEOTIDE SEQUENCE [LARGE SCALE GENOMIC DNA]</scope>
</reference>
<name>A0A0A7HAG3_9CAUD</name>
<dbReference type="Proteomes" id="UP000030722">
    <property type="component" value="Genome"/>
</dbReference>
<dbReference type="OrthoDB" id="23215at10239"/>
<dbReference type="EMBL" id="KM612264">
    <property type="protein sequence ID" value="AIZ01617.1"/>
    <property type="molecule type" value="Genomic_DNA"/>
</dbReference>
<evidence type="ECO:0000313" key="2">
    <source>
        <dbReference type="Proteomes" id="UP000030722"/>
    </source>
</evidence>
<dbReference type="GeneID" id="24725179"/>
<dbReference type="RefSeq" id="YP_009152777.1">
    <property type="nucleotide sequence ID" value="NC_027393.1"/>
</dbReference>
<proteinExistence type="predicted"/>
<organism evidence="1 2">
    <name type="scientific">Vibrio phage J2</name>
    <dbReference type="NCBI Taxonomy" id="1558467"/>
    <lineage>
        <taxon>Viruses</taxon>
        <taxon>Duplodnaviria</taxon>
        <taxon>Heunggongvirae</taxon>
        <taxon>Uroviricota</taxon>
        <taxon>Caudoviricetes</taxon>
        <taxon>Enhodamvirus</taxon>
        <taxon>Enhodamvirus VP2</taxon>
    </lineage>
</organism>
<protein>
    <submittedName>
        <fullName evidence="1">Uncharacterized protein</fullName>
    </submittedName>
</protein>
<sequence length="86" mass="9846">MARDLDKYSDAHQVIENMARVKLAMNSHKGSIEDCSTDEIISMLRGEVNELEEAKELIHVIEEAADVYNFVLARVHKAITEYRGRK</sequence>
<accession>A0A0A7HAG3</accession>